<name>A0ACC2WQM8_9TREE</name>
<gene>
    <name evidence="1" type="ORF">QFC20_001937</name>
</gene>
<organism evidence="1 2">
    <name type="scientific">Naganishia adeliensis</name>
    <dbReference type="NCBI Taxonomy" id="92952"/>
    <lineage>
        <taxon>Eukaryota</taxon>
        <taxon>Fungi</taxon>
        <taxon>Dikarya</taxon>
        <taxon>Basidiomycota</taxon>
        <taxon>Agaricomycotina</taxon>
        <taxon>Tremellomycetes</taxon>
        <taxon>Filobasidiales</taxon>
        <taxon>Filobasidiaceae</taxon>
        <taxon>Naganishia</taxon>
    </lineage>
</organism>
<dbReference type="EMBL" id="JASBWS010000012">
    <property type="protein sequence ID" value="KAJ9113585.1"/>
    <property type="molecule type" value="Genomic_DNA"/>
</dbReference>
<proteinExistence type="predicted"/>
<keyword evidence="2" id="KW-1185">Reference proteome</keyword>
<accession>A0ACC2WQM8</accession>
<evidence type="ECO:0000313" key="2">
    <source>
        <dbReference type="Proteomes" id="UP001230649"/>
    </source>
</evidence>
<comment type="caution">
    <text evidence="1">The sequence shown here is derived from an EMBL/GenBank/DDBJ whole genome shotgun (WGS) entry which is preliminary data.</text>
</comment>
<dbReference type="Proteomes" id="UP001230649">
    <property type="component" value="Unassembled WGS sequence"/>
</dbReference>
<evidence type="ECO:0000313" key="1">
    <source>
        <dbReference type="EMBL" id="KAJ9113585.1"/>
    </source>
</evidence>
<reference evidence="1" key="1">
    <citation type="submission" date="2023-04" db="EMBL/GenBank/DDBJ databases">
        <title>Draft Genome sequencing of Naganishia species isolated from polar environments using Oxford Nanopore Technology.</title>
        <authorList>
            <person name="Leo P."/>
            <person name="Venkateswaran K."/>
        </authorList>
    </citation>
    <scope>NUCLEOTIDE SEQUENCE</scope>
    <source>
        <strain evidence="1">MNA-CCFEE 5262</strain>
    </source>
</reference>
<sequence>MAVSSPNKGKNVNSFEHEIVQVISTTPTTKQVNDASRLELLGYDQELKRDFSAFETFGFAFSIMGVLPSIASTIWYNLPYGSSVAMTWGWLLAGSLIGFVGLAMADLASSMPTSLGPPKYRNFLAWVVGYNSLLGNIAATSSLAWGAAGIIFAAGSISNPSFSPTTAQTFGLYVGILLFVGALCAYGTTAMARLQTPNVILNVLLILVTLVGLPIARRHELNPASYTFGGFDNLTGWNNGFAFILSFLAPVWTICSFDSAVSISEEATNAATAVPWAIVGAIASATISGFAILVILALTMGRDVLAIYDSEIGQPLAFIYLQAFGRDGSLVIWSFMCVAQVMMTASLLLPASRQAFAFARDGALPFSKYFYSVNKKTQTPVRTVWLVVGGAMPLGALAFADEAAINAIFTLAIIGPYVAYGIPIACRVFSGDKIFVPGPWYLGRFSKPIAIVALVWMVFACIIFCFPADVNPTAATMNYAVVVAAAVWVFAIGYWYAPRIGGKTFFNGPRTQDGNTLDYDASELPSEEYVMRHSTDFGIDAKNSNGNRNGEAVL</sequence>
<protein>
    <submittedName>
        <fullName evidence="1">Uncharacterized protein</fullName>
    </submittedName>
</protein>